<proteinExistence type="predicted"/>
<name>A0A7W3MSX0_9ACTN</name>
<dbReference type="SUPFAM" id="SSF81606">
    <property type="entry name" value="PP2C-like"/>
    <property type="match status" value="1"/>
</dbReference>
<evidence type="ECO:0000256" key="1">
    <source>
        <dbReference type="SAM" id="MobiDB-lite"/>
    </source>
</evidence>
<dbReference type="InterPro" id="IPR036457">
    <property type="entry name" value="PPM-type-like_dom_sf"/>
</dbReference>
<dbReference type="Proteomes" id="UP000539313">
    <property type="component" value="Unassembled WGS sequence"/>
</dbReference>
<accession>A0A7W3MSX0</accession>
<gene>
    <name evidence="3" type="ORF">HNR21_000193</name>
</gene>
<dbReference type="AlphaFoldDB" id="A0A7W3MSX0"/>
<feature type="compositionally biased region" description="Basic and acidic residues" evidence="1">
    <location>
        <begin position="222"/>
        <end position="232"/>
    </location>
</feature>
<reference evidence="3 4" key="1">
    <citation type="submission" date="2020-08" db="EMBL/GenBank/DDBJ databases">
        <title>Sequencing the genomes of 1000 actinobacteria strains.</title>
        <authorList>
            <person name="Klenk H.-P."/>
        </authorList>
    </citation>
    <scope>NUCLEOTIDE SEQUENCE [LARGE SCALE GENOMIC DNA]</scope>
    <source>
        <strain evidence="3 4">DSM 45823</strain>
    </source>
</reference>
<sequence length="250" mass="26555">MHVSYASVATPGLPNEDCVVTGDGWAVLLDGATARPGVDSGCGHGPRWLAGRLAGALARRLAGRTRAALADVLAESIAETCAAHGGCDLANPDSPSATAAVVRALDGRLDWLVLADSPVLVDLGDRLEVVHDDRTARLPSYTPEAVRALRNSPGGFWVASTRPEAAYEALTGSAPLEDVRRAALFSDGATRLVERFGRLDWPALLDLLDREGPAELIRRTRAAEHAETETERARHRGKPHDDATAVLIRP</sequence>
<evidence type="ECO:0000313" key="3">
    <source>
        <dbReference type="EMBL" id="MBA9001311.1"/>
    </source>
</evidence>
<protein>
    <recommendedName>
        <fullName evidence="2">PPM-type phosphatase domain-containing protein</fullName>
    </recommendedName>
</protein>
<feature type="domain" description="PPM-type phosphatase" evidence="2">
    <location>
        <begin position="11"/>
        <end position="194"/>
    </location>
</feature>
<comment type="caution">
    <text evidence="3">The sequence shown here is derived from an EMBL/GenBank/DDBJ whole genome shotgun (WGS) entry which is preliminary data.</text>
</comment>
<feature type="region of interest" description="Disordered" evidence="1">
    <location>
        <begin position="222"/>
        <end position="250"/>
    </location>
</feature>
<evidence type="ECO:0000313" key="4">
    <source>
        <dbReference type="Proteomes" id="UP000539313"/>
    </source>
</evidence>
<organism evidence="3 4">
    <name type="scientific">Thermomonospora cellulosilytica</name>
    <dbReference type="NCBI Taxonomy" id="1411118"/>
    <lineage>
        <taxon>Bacteria</taxon>
        <taxon>Bacillati</taxon>
        <taxon>Actinomycetota</taxon>
        <taxon>Actinomycetes</taxon>
        <taxon>Streptosporangiales</taxon>
        <taxon>Thermomonosporaceae</taxon>
        <taxon>Thermomonospora</taxon>
    </lineage>
</organism>
<dbReference type="Pfam" id="PF13672">
    <property type="entry name" value="PP2C_2"/>
    <property type="match status" value="1"/>
</dbReference>
<dbReference type="Gene3D" id="3.60.40.10">
    <property type="entry name" value="PPM-type phosphatase domain"/>
    <property type="match status" value="1"/>
</dbReference>
<keyword evidence="4" id="KW-1185">Reference proteome</keyword>
<dbReference type="EMBL" id="JACJII010000001">
    <property type="protein sequence ID" value="MBA9001311.1"/>
    <property type="molecule type" value="Genomic_DNA"/>
</dbReference>
<evidence type="ECO:0000259" key="2">
    <source>
        <dbReference type="Pfam" id="PF13672"/>
    </source>
</evidence>
<dbReference type="RefSeq" id="WP_119728424.1">
    <property type="nucleotide sequence ID" value="NZ_JACJII010000001.1"/>
</dbReference>
<dbReference type="InterPro" id="IPR001932">
    <property type="entry name" value="PPM-type_phosphatase-like_dom"/>
</dbReference>